<keyword evidence="1" id="KW-0812">Transmembrane</keyword>
<evidence type="ECO:0000313" key="4">
    <source>
        <dbReference type="Proteomes" id="UP000199393"/>
    </source>
</evidence>
<dbReference type="STRING" id="307121.GA0070620_4603"/>
<keyword evidence="1" id="KW-1133">Transmembrane helix</keyword>
<keyword evidence="1" id="KW-0472">Membrane</keyword>
<dbReference type="Pfam" id="PF09362">
    <property type="entry name" value="DUF1996"/>
    <property type="match status" value="1"/>
</dbReference>
<gene>
    <name evidence="3" type="ORF">GA0070620_4603</name>
</gene>
<sequence length="338" mass="35925">MPHDVPAVSGRGTAWRRAVTVTLALELLLVLLGCGVAWQVDAGGRTPPAAATDLLGSDFVDIDLVPSGPPAPATVPGAATGTYAWDCGRNENGHRNTANIVMAPGYPGQPHHVHDYVGNVSTAVGSTPQTLAAAGTTCHNGDRSTYFWPVLRTVGPAGSTDHAGHDGEIQVPVDVTLTFSGNPRGNVVPMPRQLAGTVGDAVAVTSGGQNAAATWTCSSTPERRTTAYPRCPAGDQVQRIFDFPSCWDGRQVDSESHRAHLRFPAPDGSCPRNTFPVPRLRLTLAYDIPPEVRFQIDAFDGQRNSPLTDHAFFVNLMPEPLMARVVYCLNSGQTCRDD</sequence>
<evidence type="ECO:0000313" key="3">
    <source>
        <dbReference type="EMBL" id="SBV29041.1"/>
    </source>
</evidence>
<protein>
    <recommendedName>
        <fullName evidence="2">DUF1996 domain-containing protein</fullName>
    </recommendedName>
</protein>
<dbReference type="Proteomes" id="UP000199393">
    <property type="component" value="Chromosome I"/>
</dbReference>
<dbReference type="PATRIC" id="fig|307121.4.peg.4702"/>
<proteinExistence type="predicted"/>
<dbReference type="PANTHER" id="PTHR43662">
    <property type="match status" value="1"/>
</dbReference>
<dbReference type="RefSeq" id="WP_231921919.1">
    <property type="nucleotide sequence ID" value="NZ_JBHRWG010000004.1"/>
</dbReference>
<evidence type="ECO:0000259" key="2">
    <source>
        <dbReference type="Pfam" id="PF09362"/>
    </source>
</evidence>
<dbReference type="AlphaFoldDB" id="A0A1C3N8Y0"/>
<name>A0A1C3N8Y0_9ACTN</name>
<evidence type="ECO:0000256" key="1">
    <source>
        <dbReference type="SAM" id="Phobius"/>
    </source>
</evidence>
<feature type="transmembrane region" description="Helical" evidence="1">
    <location>
        <begin position="18"/>
        <end position="38"/>
    </location>
</feature>
<dbReference type="EMBL" id="LT598496">
    <property type="protein sequence ID" value="SBV29041.1"/>
    <property type="molecule type" value="Genomic_DNA"/>
</dbReference>
<keyword evidence="4" id="KW-1185">Reference proteome</keyword>
<organism evidence="3 4">
    <name type="scientific">Micromonospora krabiensis</name>
    <dbReference type="NCBI Taxonomy" id="307121"/>
    <lineage>
        <taxon>Bacteria</taxon>
        <taxon>Bacillati</taxon>
        <taxon>Actinomycetota</taxon>
        <taxon>Actinomycetes</taxon>
        <taxon>Micromonosporales</taxon>
        <taxon>Micromonosporaceae</taxon>
        <taxon>Micromonospora</taxon>
    </lineage>
</organism>
<reference evidence="4" key="1">
    <citation type="submission" date="2016-06" db="EMBL/GenBank/DDBJ databases">
        <authorList>
            <person name="Varghese N."/>
        </authorList>
    </citation>
    <scope>NUCLEOTIDE SEQUENCE [LARGE SCALE GENOMIC DNA]</scope>
    <source>
        <strain evidence="4">DSM 45344</strain>
    </source>
</reference>
<dbReference type="InterPro" id="IPR018535">
    <property type="entry name" value="DUF1996"/>
</dbReference>
<feature type="domain" description="DUF1996" evidence="2">
    <location>
        <begin position="110"/>
        <end position="289"/>
    </location>
</feature>
<dbReference type="PANTHER" id="PTHR43662:SF3">
    <property type="entry name" value="DOMAIN PROTEIN, PUTATIVE (AFU_ORTHOLOGUE AFUA_6G11970)-RELATED"/>
    <property type="match status" value="1"/>
</dbReference>
<accession>A0A1C3N8Y0</accession>